<sequence length="778" mass="87894">MIRTLQNTIKQDKECFAVPKSVQDTIPIQRLWPDGVFQFGSKYSRTLRFSDINYAIASKEDKTAMFLSYSELLNALDTGSTTKLTINNKRVDRENVARDILLPRRDDFLDGYRAEYNTMLMDKATGAANSVVQERYLTLSVHRKSAEEARAFFDRAVHDVSAHLHHLDSHCEELDAVGRLRVLHDFYRPGEESGFRLDLQERMRKGHSFKDTICPDSLEFRKDHFIMGDKYGRVLFLKEYASYIKDSMIHELTALDRDLMLSIDIIPVPTDEAVRELQSRLLGVETNVTNWQRRQNSNNNFSAVVPYDLEQQRKETREMLDDLTTRDQRMLFAVVTLVHLADSKEELDSDTEALQSTARKHLCQLATLNWQQADGLVTALPLGLRRIDALRTLTTEALAVLMPFKAQEIQHQGGVYYGQNTISKNLILANRKELLNGNGFVLGVSGSGKSFTAKREMVGLALSTEDDIIVIDPESEYRPLIEGLGGEVVSISATSSNHINAMDMEQGYGDGENPVVLKSEFILSLCEQLMGAGKLSAKEKSIIDRCTALCYQDYIRGGWTGTPPTLRDFHAELLRQPEAEARDVALAIELFTEGSLNTFAKPTNVNTSARILCYDIRDLGKQLLPVGMLVVLDSVFNRIVCNRALGRNTWVYIDEIYLLFQHEYSANFLFTLWKRVRKYGACCTGITQNVDDLLQSHTARTMLANSEFLVMLNQAATDREELAKLLNISDNQLSYITNVDSGRGLIKCGSTIVPFVDHFPKNKLYQLMTTKPADLNAA</sequence>
<evidence type="ECO:0000259" key="1">
    <source>
        <dbReference type="Pfam" id="PF01935"/>
    </source>
</evidence>
<reference evidence="3" key="1">
    <citation type="journal article" date="2021" name="PeerJ">
        <title>Extensive microbial diversity within the chicken gut microbiome revealed by metagenomics and culture.</title>
        <authorList>
            <person name="Gilroy R."/>
            <person name="Ravi A."/>
            <person name="Getino M."/>
            <person name="Pursley I."/>
            <person name="Horton D.L."/>
            <person name="Alikhan N.F."/>
            <person name="Baker D."/>
            <person name="Gharbi K."/>
            <person name="Hall N."/>
            <person name="Watson M."/>
            <person name="Adriaenssens E.M."/>
            <person name="Foster-Nyarko E."/>
            <person name="Jarju S."/>
            <person name="Secka A."/>
            <person name="Antonio M."/>
            <person name="Oren A."/>
            <person name="Chaudhuri R.R."/>
            <person name="La Ragione R."/>
            <person name="Hildebrand F."/>
            <person name="Pallen M.J."/>
        </authorList>
    </citation>
    <scope>NUCLEOTIDE SEQUENCE</scope>
    <source>
        <strain evidence="3">CHK33-7979</strain>
    </source>
</reference>
<protein>
    <submittedName>
        <fullName evidence="3">DUF87 domain-containing protein</fullName>
    </submittedName>
</protein>
<dbReference type="InterPro" id="IPR002789">
    <property type="entry name" value="HerA_central"/>
</dbReference>
<dbReference type="AlphaFoldDB" id="A0A9D2CDJ3"/>
<evidence type="ECO:0000313" key="3">
    <source>
        <dbReference type="EMBL" id="HIY72628.1"/>
    </source>
</evidence>
<dbReference type="Proteomes" id="UP000886824">
    <property type="component" value="Unassembled WGS sequence"/>
</dbReference>
<dbReference type="NCBIfam" id="NF045971">
    <property type="entry name" value="conju_CD1110"/>
    <property type="match status" value="1"/>
</dbReference>
<comment type="caution">
    <text evidence="3">The sequence shown here is derived from an EMBL/GenBank/DDBJ whole genome shotgun (WGS) entry which is preliminary data.</text>
</comment>
<dbReference type="PANTHER" id="PTHR30121:SF6">
    <property type="entry name" value="SLR6007 PROTEIN"/>
    <property type="match status" value="1"/>
</dbReference>
<reference evidence="3" key="2">
    <citation type="submission" date="2021-04" db="EMBL/GenBank/DDBJ databases">
        <authorList>
            <person name="Gilroy R."/>
        </authorList>
    </citation>
    <scope>NUCLEOTIDE SEQUENCE</scope>
    <source>
        <strain evidence="3">CHK33-7979</strain>
    </source>
</reference>
<dbReference type="InterPro" id="IPR027417">
    <property type="entry name" value="P-loop_NTPase"/>
</dbReference>
<proteinExistence type="predicted"/>
<dbReference type="InterPro" id="IPR051162">
    <property type="entry name" value="T4SS_component"/>
</dbReference>
<dbReference type="Pfam" id="PF01935">
    <property type="entry name" value="DUF87"/>
    <property type="match status" value="1"/>
</dbReference>
<dbReference type="PANTHER" id="PTHR30121">
    <property type="entry name" value="UNCHARACTERIZED PROTEIN YJGR-RELATED"/>
    <property type="match status" value="1"/>
</dbReference>
<evidence type="ECO:0000313" key="4">
    <source>
        <dbReference type="Proteomes" id="UP000886824"/>
    </source>
</evidence>
<dbReference type="InterPro" id="IPR043964">
    <property type="entry name" value="P-loop_TraG"/>
</dbReference>
<dbReference type="Pfam" id="PF19044">
    <property type="entry name" value="P-loop_TraG"/>
    <property type="match status" value="1"/>
</dbReference>
<evidence type="ECO:0000259" key="2">
    <source>
        <dbReference type="Pfam" id="PF19044"/>
    </source>
</evidence>
<dbReference type="Gene3D" id="3.40.50.300">
    <property type="entry name" value="P-loop containing nucleotide triphosphate hydrolases"/>
    <property type="match status" value="1"/>
</dbReference>
<name>A0A9D2CDJ3_9FIRM</name>
<accession>A0A9D2CDJ3</accession>
<dbReference type="SUPFAM" id="SSF52540">
    <property type="entry name" value="P-loop containing nucleoside triphosphate hydrolases"/>
    <property type="match status" value="1"/>
</dbReference>
<dbReference type="EMBL" id="DXCX01000017">
    <property type="protein sequence ID" value="HIY72628.1"/>
    <property type="molecule type" value="Genomic_DNA"/>
</dbReference>
<gene>
    <name evidence="3" type="ORF">H9826_01460</name>
</gene>
<dbReference type="Gene3D" id="1.10.8.730">
    <property type="match status" value="1"/>
</dbReference>
<organism evidence="3 4">
    <name type="scientific">Candidatus Intestinimonas merdavium</name>
    <dbReference type="NCBI Taxonomy" id="2838622"/>
    <lineage>
        <taxon>Bacteria</taxon>
        <taxon>Bacillati</taxon>
        <taxon>Bacillota</taxon>
        <taxon>Clostridia</taxon>
        <taxon>Eubacteriales</taxon>
        <taxon>Intestinimonas</taxon>
    </lineage>
</organism>
<feature type="domain" description="TraG P-loop" evidence="2">
    <location>
        <begin position="621"/>
        <end position="740"/>
    </location>
</feature>
<feature type="domain" description="Helicase HerA central" evidence="1">
    <location>
        <begin position="441"/>
        <end position="505"/>
    </location>
</feature>